<organism evidence="2">
    <name type="scientific">Lygus hesperus</name>
    <name type="common">Western plant bug</name>
    <dbReference type="NCBI Taxonomy" id="30085"/>
    <lineage>
        <taxon>Eukaryota</taxon>
        <taxon>Metazoa</taxon>
        <taxon>Ecdysozoa</taxon>
        <taxon>Arthropoda</taxon>
        <taxon>Hexapoda</taxon>
        <taxon>Insecta</taxon>
        <taxon>Pterygota</taxon>
        <taxon>Neoptera</taxon>
        <taxon>Paraneoptera</taxon>
        <taxon>Hemiptera</taxon>
        <taxon>Heteroptera</taxon>
        <taxon>Panheteroptera</taxon>
        <taxon>Cimicomorpha</taxon>
        <taxon>Miridae</taxon>
        <taxon>Mirini</taxon>
        <taxon>Lygus</taxon>
    </lineage>
</organism>
<protein>
    <submittedName>
        <fullName evidence="2">Uncharacterized protein</fullName>
    </submittedName>
</protein>
<gene>
    <name evidence="2" type="ORF">CM83_4507</name>
</gene>
<keyword evidence="1" id="KW-0472">Membrane</keyword>
<reference evidence="2" key="2">
    <citation type="submission" date="2014-07" db="EMBL/GenBank/DDBJ databases">
        <authorList>
            <person name="Hull J."/>
        </authorList>
    </citation>
    <scope>NUCLEOTIDE SEQUENCE</scope>
</reference>
<reference evidence="2" key="1">
    <citation type="journal article" date="2014" name="PLoS ONE">
        <title>Transcriptome-Based Identification of ABC Transporters in the Western Tarnished Plant Bug Lygus hesperus.</title>
        <authorList>
            <person name="Hull J.J."/>
            <person name="Chaney K."/>
            <person name="Geib S.M."/>
            <person name="Fabrick J.A."/>
            <person name="Brent C.S."/>
            <person name="Walsh D."/>
            <person name="Lavine L.C."/>
        </authorList>
    </citation>
    <scope>NUCLEOTIDE SEQUENCE</scope>
</reference>
<keyword evidence="1" id="KW-1133">Transmembrane helix</keyword>
<feature type="transmembrane region" description="Helical" evidence="1">
    <location>
        <begin position="40"/>
        <end position="63"/>
    </location>
</feature>
<dbReference type="EMBL" id="GBHO01039480">
    <property type="protein sequence ID" value="JAG04124.1"/>
    <property type="molecule type" value="Transcribed_RNA"/>
</dbReference>
<name>A0A0A9W8N6_LYGHE</name>
<keyword evidence="1" id="KW-0812">Transmembrane</keyword>
<sequence length="126" mass="13781">MQFMGPLAIELIPPPGPPPSMFDGKPPPWGEHEFIGGTQLIVFIEYVDVIVGLIVFTLLIALLTESEYSFWDNIVIITDASQSDLATGNLHTDTLIEKTNTGPVAGCLAKQETHYLAFHDQTEVPS</sequence>
<dbReference type="AlphaFoldDB" id="A0A0A9W8N6"/>
<evidence type="ECO:0000256" key="1">
    <source>
        <dbReference type="SAM" id="Phobius"/>
    </source>
</evidence>
<accession>A0A0A9W8N6</accession>
<evidence type="ECO:0000313" key="2">
    <source>
        <dbReference type="EMBL" id="JAG04124.1"/>
    </source>
</evidence>
<proteinExistence type="predicted"/>
<feature type="non-terminal residue" evidence="2">
    <location>
        <position position="126"/>
    </location>
</feature>